<proteinExistence type="inferred from homology"/>
<dbReference type="InterPro" id="IPR036164">
    <property type="entry name" value="bL21-like_sf"/>
</dbReference>
<dbReference type="PANTHER" id="PTHR21349">
    <property type="entry name" value="50S RIBOSOMAL PROTEIN L21"/>
    <property type="match status" value="1"/>
</dbReference>
<reference evidence="6 7" key="1">
    <citation type="submission" date="2020-08" db="EMBL/GenBank/DDBJ databases">
        <title>Acidobacteriota in marine sediments use diverse sulfur dissimilation pathways.</title>
        <authorList>
            <person name="Wasmund K."/>
        </authorList>
    </citation>
    <scope>NUCLEOTIDE SEQUENCE [LARGE SCALE GENOMIC DNA]</scope>
    <source>
        <strain evidence="6">MAG AM3-A</strain>
    </source>
</reference>
<dbReference type="GO" id="GO:0006412">
    <property type="term" value="P:translation"/>
    <property type="evidence" value="ECO:0007669"/>
    <property type="project" value="UniProtKB-UniRule"/>
</dbReference>
<dbReference type="GO" id="GO:0005737">
    <property type="term" value="C:cytoplasm"/>
    <property type="evidence" value="ECO:0007669"/>
    <property type="project" value="UniProtKB-ARBA"/>
</dbReference>
<accession>A0A8J6XZV6</accession>
<name>A0A8J6XZV6_9BACT</name>
<organism evidence="6 7">
    <name type="scientific">Candidatus Sulfomarinibacter kjeldsenii</name>
    <dbReference type="NCBI Taxonomy" id="2885994"/>
    <lineage>
        <taxon>Bacteria</taxon>
        <taxon>Pseudomonadati</taxon>
        <taxon>Acidobacteriota</taxon>
        <taxon>Thermoanaerobaculia</taxon>
        <taxon>Thermoanaerobaculales</taxon>
        <taxon>Candidatus Sulfomarinibacteraceae</taxon>
        <taxon>Candidatus Sulfomarinibacter</taxon>
    </lineage>
</organism>
<dbReference type="NCBIfam" id="TIGR00061">
    <property type="entry name" value="L21"/>
    <property type="match status" value="1"/>
</dbReference>
<comment type="similarity">
    <text evidence="1 4 5">Belongs to the bacterial ribosomal protein bL21 family.</text>
</comment>
<dbReference type="InterPro" id="IPR001787">
    <property type="entry name" value="Ribosomal_bL21"/>
</dbReference>
<protein>
    <recommendedName>
        <fullName evidence="4">Large ribosomal subunit protein bL21</fullName>
    </recommendedName>
</protein>
<dbReference type="EMBL" id="JACXWA010000085">
    <property type="protein sequence ID" value="MBD3870728.1"/>
    <property type="molecule type" value="Genomic_DNA"/>
</dbReference>
<keyword evidence="4 5" id="KW-0694">RNA-binding</keyword>
<evidence type="ECO:0000256" key="4">
    <source>
        <dbReference type="HAMAP-Rule" id="MF_01363"/>
    </source>
</evidence>
<dbReference type="Proteomes" id="UP000598633">
    <property type="component" value="Unassembled WGS sequence"/>
</dbReference>
<keyword evidence="4 5" id="KW-0699">rRNA-binding</keyword>
<dbReference type="HAMAP" id="MF_01363">
    <property type="entry name" value="Ribosomal_bL21"/>
    <property type="match status" value="1"/>
</dbReference>
<dbReference type="GO" id="GO:0003735">
    <property type="term" value="F:structural constituent of ribosome"/>
    <property type="evidence" value="ECO:0007669"/>
    <property type="project" value="InterPro"/>
</dbReference>
<dbReference type="AlphaFoldDB" id="A0A8J6XZV6"/>
<dbReference type="InterPro" id="IPR028909">
    <property type="entry name" value="bL21-like"/>
</dbReference>
<evidence type="ECO:0000313" key="7">
    <source>
        <dbReference type="Proteomes" id="UP000598633"/>
    </source>
</evidence>
<evidence type="ECO:0000256" key="1">
    <source>
        <dbReference type="ARBA" id="ARBA00008563"/>
    </source>
</evidence>
<comment type="function">
    <text evidence="4 5">This protein binds to 23S rRNA in the presence of protein L20.</text>
</comment>
<comment type="subunit">
    <text evidence="4">Part of the 50S ribosomal subunit. Contacts protein L20.</text>
</comment>
<evidence type="ECO:0000256" key="5">
    <source>
        <dbReference type="RuleBase" id="RU000562"/>
    </source>
</evidence>
<dbReference type="GO" id="GO:0005840">
    <property type="term" value="C:ribosome"/>
    <property type="evidence" value="ECO:0007669"/>
    <property type="project" value="UniProtKB-KW"/>
</dbReference>
<dbReference type="SUPFAM" id="SSF141091">
    <property type="entry name" value="L21p-like"/>
    <property type="match status" value="1"/>
</dbReference>
<dbReference type="Pfam" id="PF00829">
    <property type="entry name" value="Ribosomal_L21p"/>
    <property type="match status" value="1"/>
</dbReference>
<dbReference type="GO" id="GO:0019843">
    <property type="term" value="F:rRNA binding"/>
    <property type="evidence" value="ECO:0007669"/>
    <property type="project" value="UniProtKB-UniRule"/>
</dbReference>
<gene>
    <name evidence="4 6" type="primary">rplU</name>
    <name evidence="6" type="ORF">IFJ97_05145</name>
</gene>
<evidence type="ECO:0000256" key="3">
    <source>
        <dbReference type="ARBA" id="ARBA00023274"/>
    </source>
</evidence>
<keyword evidence="3 4" id="KW-0687">Ribonucleoprotein</keyword>
<comment type="caution">
    <text evidence="6">The sequence shown here is derived from an EMBL/GenBank/DDBJ whole genome shotgun (WGS) entry which is preliminary data.</text>
</comment>
<sequence>MTDYAIVEHGGKQYRVSPGDELLVERTQPDLKKGDNLLFEKVMLVSQGDAVRVGQPTVDGVVVRSQVVAPVRGDKIIVFKKKRRKGYKKTQGHRQDYYRVRVEAIEA</sequence>
<keyword evidence="2 4" id="KW-0689">Ribosomal protein</keyword>
<evidence type="ECO:0000313" key="6">
    <source>
        <dbReference type="EMBL" id="MBD3870728.1"/>
    </source>
</evidence>
<dbReference type="GO" id="GO:1990904">
    <property type="term" value="C:ribonucleoprotein complex"/>
    <property type="evidence" value="ECO:0007669"/>
    <property type="project" value="UniProtKB-KW"/>
</dbReference>
<evidence type="ECO:0000256" key="2">
    <source>
        <dbReference type="ARBA" id="ARBA00022980"/>
    </source>
</evidence>
<dbReference type="PANTHER" id="PTHR21349:SF0">
    <property type="entry name" value="LARGE RIBOSOMAL SUBUNIT PROTEIN BL21M"/>
    <property type="match status" value="1"/>
</dbReference>